<reference evidence="3 4" key="1">
    <citation type="submission" date="2018-12" db="EMBL/GenBank/DDBJ databases">
        <title>Sphingomonas sp. HMF7854 Genome sequencing and assembly.</title>
        <authorList>
            <person name="Cha I."/>
            <person name="Kang H."/>
            <person name="Kim H."/>
            <person name="Kang J."/>
            <person name="Joh K."/>
        </authorList>
    </citation>
    <scope>NUCLEOTIDE SEQUENCE [LARGE SCALE GENOMIC DNA]</scope>
    <source>
        <strain evidence="3 4">HMF7854</strain>
    </source>
</reference>
<evidence type="ECO:0000256" key="2">
    <source>
        <dbReference type="SAM" id="SignalP"/>
    </source>
</evidence>
<gene>
    <name evidence="3" type="ORF">HMF7854_03145</name>
</gene>
<keyword evidence="4" id="KW-1185">Reference proteome</keyword>
<feature type="signal peptide" evidence="2">
    <location>
        <begin position="1"/>
        <end position="24"/>
    </location>
</feature>
<feature type="region of interest" description="Disordered" evidence="1">
    <location>
        <begin position="75"/>
        <end position="94"/>
    </location>
</feature>
<sequence length="144" mass="15302">MFKASLLAAALTAGLVSGVQPAAAQTAPTAPTTTQDATGRAIAEIVVYGNDPCPRSTDDSAVVCYRRPESERYRLAPNQRLSGNRQQRSSWANRAQQVNSLGATGINSCSAVGPGGFTGCLQQQIQEARRARREDQEADTPPQQ</sequence>
<dbReference type="Proteomes" id="UP000274661">
    <property type="component" value="Unassembled WGS sequence"/>
</dbReference>
<evidence type="ECO:0000313" key="3">
    <source>
        <dbReference type="EMBL" id="RST29931.1"/>
    </source>
</evidence>
<proteinExistence type="predicted"/>
<dbReference type="AlphaFoldDB" id="A0A3R9X6G7"/>
<evidence type="ECO:0000313" key="4">
    <source>
        <dbReference type="Proteomes" id="UP000274661"/>
    </source>
</evidence>
<feature type="chain" id="PRO_5018731236" evidence="2">
    <location>
        <begin position="25"/>
        <end position="144"/>
    </location>
</feature>
<evidence type="ECO:0000256" key="1">
    <source>
        <dbReference type="SAM" id="MobiDB-lite"/>
    </source>
</evidence>
<feature type="region of interest" description="Disordered" evidence="1">
    <location>
        <begin position="123"/>
        <end position="144"/>
    </location>
</feature>
<organism evidence="3 4">
    <name type="scientific">Sphingomonas ginkgonis</name>
    <dbReference type="NCBI Taxonomy" id="2315330"/>
    <lineage>
        <taxon>Bacteria</taxon>
        <taxon>Pseudomonadati</taxon>
        <taxon>Pseudomonadota</taxon>
        <taxon>Alphaproteobacteria</taxon>
        <taxon>Sphingomonadales</taxon>
        <taxon>Sphingomonadaceae</taxon>
        <taxon>Sphingomonas</taxon>
    </lineage>
</organism>
<keyword evidence="2" id="KW-0732">Signal</keyword>
<comment type="caution">
    <text evidence="3">The sequence shown here is derived from an EMBL/GenBank/DDBJ whole genome shotgun (WGS) entry which is preliminary data.</text>
</comment>
<feature type="compositionally biased region" description="Polar residues" evidence="1">
    <location>
        <begin position="79"/>
        <end position="94"/>
    </location>
</feature>
<name>A0A3R9X6G7_9SPHN</name>
<protein>
    <submittedName>
        <fullName evidence="3">Uncharacterized protein</fullName>
    </submittedName>
</protein>
<dbReference type="EMBL" id="RWJF01000001">
    <property type="protein sequence ID" value="RST29931.1"/>
    <property type="molecule type" value="Genomic_DNA"/>
</dbReference>
<accession>A0A3R9X6G7</accession>
<dbReference type="OrthoDB" id="7391233at2"/>
<dbReference type="RefSeq" id="WP_126717768.1">
    <property type="nucleotide sequence ID" value="NZ_RWJF01000001.1"/>
</dbReference>